<reference evidence="5" key="1">
    <citation type="journal article" date="2015" name="Nature">
        <title>Complex archaea that bridge the gap between prokaryotes and eukaryotes.</title>
        <authorList>
            <person name="Spang A."/>
            <person name="Saw J.H."/>
            <person name="Jorgensen S.L."/>
            <person name="Zaremba-Niedzwiedzka K."/>
            <person name="Martijn J."/>
            <person name="Lind A.E."/>
            <person name="van Eijk R."/>
            <person name="Schleper C."/>
            <person name="Guy L."/>
            <person name="Ettema T.J."/>
        </authorList>
    </citation>
    <scope>NUCLEOTIDE SEQUENCE</scope>
</reference>
<evidence type="ECO:0000256" key="2">
    <source>
        <dbReference type="ARBA" id="ARBA00023125"/>
    </source>
</evidence>
<dbReference type="InterPro" id="IPR018060">
    <property type="entry name" value="HTH_AraC"/>
</dbReference>
<keyword evidence="3" id="KW-0804">Transcription</keyword>
<evidence type="ECO:0000256" key="3">
    <source>
        <dbReference type="ARBA" id="ARBA00023163"/>
    </source>
</evidence>
<gene>
    <name evidence="5" type="ORF">LCGC14_0633530</name>
</gene>
<dbReference type="Pfam" id="PF12833">
    <property type="entry name" value="HTH_18"/>
    <property type="match status" value="1"/>
</dbReference>
<dbReference type="AlphaFoldDB" id="A0A0F9RKM3"/>
<keyword evidence="2" id="KW-0238">DNA-binding</keyword>
<dbReference type="SUPFAM" id="SSF46689">
    <property type="entry name" value="Homeodomain-like"/>
    <property type="match status" value="2"/>
</dbReference>
<dbReference type="Gene3D" id="1.10.10.60">
    <property type="entry name" value="Homeodomain-like"/>
    <property type="match status" value="1"/>
</dbReference>
<dbReference type="InterPro" id="IPR009057">
    <property type="entry name" value="Homeodomain-like_sf"/>
</dbReference>
<accession>A0A0F9RKM3</accession>
<dbReference type="PANTHER" id="PTHR46796">
    <property type="entry name" value="HTH-TYPE TRANSCRIPTIONAL ACTIVATOR RHAS-RELATED"/>
    <property type="match status" value="1"/>
</dbReference>
<evidence type="ECO:0000313" key="5">
    <source>
        <dbReference type="EMBL" id="KKN50367.1"/>
    </source>
</evidence>
<dbReference type="GO" id="GO:0043565">
    <property type="term" value="F:sequence-specific DNA binding"/>
    <property type="evidence" value="ECO:0007669"/>
    <property type="project" value="InterPro"/>
</dbReference>
<dbReference type="PROSITE" id="PS01124">
    <property type="entry name" value="HTH_ARAC_FAMILY_2"/>
    <property type="match status" value="1"/>
</dbReference>
<sequence>MHMQSSVFHDVNQHARSLQNWPQEYDQITSGEFEGSIDDIQLDAVRIFRERMKQSIIQNTHTPNGKINFMIPNHIDAGKTSDQARQVLSKGITLLPYDSDFSFVAPPEMDYTVISIAHERLRRLLSDSVYQHLITTDHSYGVTSNEAVVTAVRQNMLNIMSKLAALTAKDQENLPETERKIKTLHDEIIYIVMQLCDFGLEGTSSPKRLGNQHNYIVQRCHDYVISEEGSCASIVDICEMLNIPHRTLNYSFKKATGLSPMQYIRAVKLNAARRELLHSHLQVTDIAANYGFYHMGYFSQEYRRLFGDTPSMTRKAFA</sequence>
<dbReference type="InterPro" id="IPR020449">
    <property type="entry name" value="Tscrpt_reg_AraC-type_HTH"/>
</dbReference>
<evidence type="ECO:0000256" key="1">
    <source>
        <dbReference type="ARBA" id="ARBA00023015"/>
    </source>
</evidence>
<dbReference type="PRINTS" id="PR00032">
    <property type="entry name" value="HTHARAC"/>
</dbReference>
<dbReference type="SMART" id="SM00342">
    <property type="entry name" value="HTH_ARAC"/>
    <property type="match status" value="1"/>
</dbReference>
<comment type="caution">
    <text evidence="5">The sequence shown here is derived from an EMBL/GenBank/DDBJ whole genome shotgun (WGS) entry which is preliminary data.</text>
</comment>
<dbReference type="InterPro" id="IPR018062">
    <property type="entry name" value="HTH_AraC-typ_CS"/>
</dbReference>
<protein>
    <recommendedName>
        <fullName evidence="4">HTH araC/xylS-type domain-containing protein</fullName>
    </recommendedName>
</protein>
<proteinExistence type="predicted"/>
<dbReference type="EMBL" id="LAZR01001118">
    <property type="protein sequence ID" value="KKN50367.1"/>
    <property type="molecule type" value="Genomic_DNA"/>
</dbReference>
<feature type="domain" description="HTH araC/xylS-type" evidence="4">
    <location>
        <begin position="218"/>
        <end position="316"/>
    </location>
</feature>
<dbReference type="InterPro" id="IPR050204">
    <property type="entry name" value="AraC_XylS_family_regulators"/>
</dbReference>
<evidence type="ECO:0000259" key="4">
    <source>
        <dbReference type="PROSITE" id="PS01124"/>
    </source>
</evidence>
<dbReference type="PROSITE" id="PS00041">
    <property type="entry name" value="HTH_ARAC_FAMILY_1"/>
    <property type="match status" value="1"/>
</dbReference>
<dbReference type="GO" id="GO:0003700">
    <property type="term" value="F:DNA-binding transcription factor activity"/>
    <property type="evidence" value="ECO:0007669"/>
    <property type="project" value="InterPro"/>
</dbReference>
<organism evidence="5">
    <name type="scientific">marine sediment metagenome</name>
    <dbReference type="NCBI Taxonomy" id="412755"/>
    <lineage>
        <taxon>unclassified sequences</taxon>
        <taxon>metagenomes</taxon>
        <taxon>ecological metagenomes</taxon>
    </lineage>
</organism>
<name>A0A0F9RKM3_9ZZZZ</name>
<keyword evidence="1" id="KW-0805">Transcription regulation</keyword>